<keyword evidence="3" id="KW-0645">Protease</keyword>
<evidence type="ECO:0000313" key="10">
    <source>
        <dbReference type="EMBL" id="MQS52884.1"/>
    </source>
</evidence>
<evidence type="ECO:0000256" key="1">
    <source>
        <dbReference type="ARBA" id="ARBA00001947"/>
    </source>
</evidence>
<dbReference type="EMBL" id="VDFM01000009">
    <property type="protein sequence ID" value="MQS52884.1"/>
    <property type="molecule type" value="Genomic_DNA"/>
</dbReference>
<dbReference type="GO" id="GO:0008270">
    <property type="term" value="F:zinc ion binding"/>
    <property type="evidence" value="ECO:0007669"/>
    <property type="project" value="InterPro"/>
</dbReference>
<protein>
    <submittedName>
        <fullName evidence="10">Dipeptidase PepV</fullName>
    </submittedName>
</protein>
<comment type="cofactor">
    <cofactor evidence="1">
        <name>Zn(2+)</name>
        <dbReference type="ChEBI" id="CHEBI:29105"/>
    </cofactor>
</comment>
<keyword evidence="6" id="KW-0862">Zinc</keyword>
<dbReference type="PANTHER" id="PTHR43808">
    <property type="entry name" value="ACETYLORNITHINE DEACETYLASE"/>
    <property type="match status" value="1"/>
</dbReference>
<dbReference type="InterPro" id="IPR036264">
    <property type="entry name" value="Bact_exopeptidase_dim_dom"/>
</dbReference>
<dbReference type="SUPFAM" id="SSF55031">
    <property type="entry name" value="Bacterial exopeptidase dimerisation domain"/>
    <property type="match status" value="1"/>
</dbReference>
<evidence type="ECO:0000256" key="2">
    <source>
        <dbReference type="ARBA" id="ARBA00006247"/>
    </source>
</evidence>
<keyword evidence="7" id="KW-0224">Dipeptidase</keyword>
<dbReference type="OrthoDB" id="9761532at2"/>
<keyword evidence="4" id="KW-0479">Metal-binding</keyword>
<comment type="caution">
    <text evidence="10">The sequence shown here is derived from an EMBL/GenBank/DDBJ whole genome shotgun (WGS) entry which is preliminary data.</text>
</comment>
<dbReference type="Pfam" id="PF07687">
    <property type="entry name" value="M20_dimer"/>
    <property type="match status" value="1"/>
</dbReference>
<accession>A0A5P0ZIJ4</accession>
<dbReference type="NCBIfam" id="TIGR01887">
    <property type="entry name" value="dipeptidaselike"/>
    <property type="match status" value="1"/>
</dbReference>
<dbReference type="GO" id="GO:0006526">
    <property type="term" value="P:L-arginine biosynthetic process"/>
    <property type="evidence" value="ECO:0007669"/>
    <property type="project" value="TreeGrafter"/>
</dbReference>
<comment type="similarity">
    <text evidence="2">Belongs to the peptidase M20A family.</text>
</comment>
<feature type="domain" description="Peptidase M20 dimerisation" evidence="9">
    <location>
        <begin position="258"/>
        <end position="366"/>
    </location>
</feature>
<dbReference type="InterPro" id="IPR002933">
    <property type="entry name" value="Peptidase_M20"/>
</dbReference>
<evidence type="ECO:0000256" key="5">
    <source>
        <dbReference type="ARBA" id="ARBA00022801"/>
    </source>
</evidence>
<dbReference type="InterPro" id="IPR011650">
    <property type="entry name" value="Peptidase_M20_dimer"/>
</dbReference>
<dbReference type="GO" id="GO:0016805">
    <property type="term" value="F:dipeptidase activity"/>
    <property type="evidence" value="ECO:0007669"/>
    <property type="project" value="UniProtKB-KW"/>
</dbReference>
<dbReference type="PROSITE" id="PS00759">
    <property type="entry name" value="ARGE_DAPE_CPG2_2"/>
    <property type="match status" value="1"/>
</dbReference>
<dbReference type="InterPro" id="IPR050072">
    <property type="entry name" value="Peptidase_M20A"/>
</dbReference>
<dbReference type="NCBIfam" id="NF005591">
    <property type="entry name" value="PRK07318.1"/>
    <property type="match status" value="1"/>
</dbReference>
<dbReference type="Gene3D" id="3.30.70.360">
    <property type="match status" value="2"/>
</dbReference>
<dbReference type="InterPro" id="IPR010964">
    <property type="entry name" value="M20A_pepV-rel"/>
</dbReference>
<dbReference type="GO" id="GO:0008777">
    <property type="term" value="F:acetylornithine deacetylase activity"/>
    <property type="evidence" value="ECO:0007669"/>
    <property type="project" value="TreeGrafter"/>
</dbReference>
<keyword evidence="8" id="KW-0482">Metalloprotease</keyword>
<dbReference type="RefSeq" id="WP_153383457.1">
    <property type="nucleotide sequence ID" value="NZ_VDFM01000009.1"/>
</dbReference>
<dbReference type="Pfam" id="PF01546">
    <property type="entry name" value="Peptidase_M20"/>
    <property type="match status" value="1"/>
</dbReference>
<dbReference type="InterPro" id="IPR001261">
    <property type="entry name" value="ArgE/DapE_CS"/>
</dbReference>
<keyword evidence="5" id="KW-0378">Hydrolase</keyword>
<sequence>MSIDWEKEVSHRSDELLNDLSELLSIDSSRDIEHKTDDFPLGPGPAKALQTFLHFADRDGFSTKNVDNLAGRIEYGESKDAIAILGHVDVVPEGAGWNTNAFEPTIKDGRIYARGTSDDKGPSIAAYYALKIIKELKLPVSKSVHMILGTDEESEWVGMNRYMETEQMPETGFSPDAEFPVINGEKGIVSFDLQFPVSKNGVVKSFESGLRANMVPQNATATIDTTDVDITDLIETFNEYLKQNNEVSGNISNQENIFTVSIEGKGSHAMEPYNGVNAATYLAKFITLLPLNNAEKTYFEFITNSLHLDFYGNGLSINNEDDVMGKLTVSPDILKFDHEQASILLNIRYPKGDTGDTLTEKLNNVLPANVTASIDGHNQLPHFVSADDPLVQSLMDAYRAHTDDKTSEPFTVGGGTYGRILKHGVAFGAMFPGDENVMHQANEYVVFDNLLKATAIYADAIYRLIK</sequence>
<dbReference type="CDD" id="cd03888">
    <property type="entry name" value="M20_PepV"/>
    <property type="match status" value="1"/>
</dbReference>
<dbReference type="PANTHER" id="PTHR43808:SF31">
    <property type="entry name" value="N-ACETYL-L-CITRULLINE DEACETYLASE"/>
    <property type="match status" value="1"/>
</dbReference>
<evidence type="ECO:0000256" key="8">
    <source>
        <dbReference type="ARBA" id="ARBA00023049"/>
    </source>
</evidence>
<name>A0A5P0ZIJ4_9LACO</name>
<evidence type="ECO:0000256" key="3">
    <source>
        <dbReference type="ARBA" id="ARBA00022670"/>
    </source>
</evidence>
<dbReference type="Proteomes" id="UP000380386">
    <property type="component" value="Unassembled WGS sequence"/>
</dbReference>
<reference evidence="10 11" key="1">
    <citation type="journal article" date="2019" name="Syst. Appl. Microbiol.">
        <title>Polyphasic characterization of two novel Lactobacillus spp. isolated from blown salami packages: Description of Lactobacillus halodurans sp. nov. and Lactobacillus salsicarnum sp. nov.</title>
        <authorList>
            <person name="Schuster J.A."/>
            <person name="Klingl A."/>
            <person name="Vogel R.F."/>
            <person name="Ehrmann M.A."/>
        </authorList>
    </citation>
    <scope>NUCLEOTIDE SEQUENCE [LARGE SCALE GENOMIC DNA]</scope>
    <source>
        <strain evidence="10 11">TMW 1.2118</strain>
    </source>
</reference>
<evidence type="ECO:0000256" key="6">
    <source>
        <dbReference type="ARBA" id="ARBA00022833"/>
    </source>
</evidence>
<dbReference type="SUPFAM" id="SSF53187">
    <property type="entry name" value="Zn-dependent exopeptidases"/>
    <property type="match status" value="1"/>
</dbReference>
<evidence type="ECO:0000256" key="7">
    <source>
        <dbReference type="ARBA" id="ARBA00022997"/>
    </source>
</evidence>
<dbReference type="GO" id="GO:0008237">
    <property type="term" value="F:metallopeptidase activity"/>
    <property type="evidence" value="ECO:0007669"/>
    <property type="project" value="UniProtKB-KW"/>
</dbReference>
<organism evidence="10 11">
    <name type="scientific">Companilactobacillus mishanensis</name>
    <dbReference type="NCBI Taxonomy" id="2486008"/>
    <lineage>
        <taxon>Bacteria</taxon>
        <taxon>Bacillati</taxon>
        <taxon>Bacillota</taxon>
        <taxon>Bacilli</taxon>
        <taxon>Lactobacillales</taxon>
        <taxon>Lactobacillaceae</taxon>
        <taxon>Companilactobacillus</taxon>
    </lineage>
</organism>
<evidence type="ECO:0000256" key="4">
    <source>
        <dbReference type="ARBA" id="ARBA00022723"/>
    </source>
</evidence>
<evidence type="ECO:0000313" key="11">
    <source>
        <dbReference type="Proteomes" id="UP000380386"/>
    </source>
</evidence>
<dbReference type="PROSITE" id="PS00758">
    <property type="entry name" value="ARGE_DAPE_CPG2_1"/>
    <property type="match status" value="1"/>
</dbReference>
<proteinExistence type="inferred from homology"/>
<evidence type="ECO:0000259" key="9">
    <source>
        <dbReference type="Pfam" id="PF07687"/>
    </source>
</evidence>
<dbReference type="GO" id="GO:0006508">
    <property type="term" value="P:proteolysis"/>
    <property type="evidence" value="ECO:0007669"/>
    <property type="project" value="UniProtKB-KW"/>
</dbReference>
<dbReference type="AlphaFoldDB" id="A0A5P0ZIJ4"/>
<dbReference type="Gene3D" id="3.40.630.10">
    <property type="entry name" value="Zn peptidases"/>
    <property type="match status" value="1"/>
</dbReference>
<gene>
    <name evidence="10" type="primary">pepV</name>
    <name evidence="10" type="ORF">FHL02_07610</name>
</gene>